<sequence length="62" mass="7030">GLGYIWNPTTDVFLDGFAFNLSDATFARAKRHLWKLGWIPTTDVFLEALAYNLLVATLARTR</sequence>
<proteinExistence type="predicted"/>
<keyword evidence="2" id="KW-1185">Reference proteome</keyword>
<dbReference type="Proteomes" id="UP000265520">
    <property type="component" value="Unassembled WGS sequence"/>
</dbReference>
<accession>A0A392SYN8</accession>
<reference evidence="1 2" key="1">
    <citation type="journal article" date="2018" name="Front. Plant Sci.">
        <title>Red Clover (Trifolium pratense) and Zigzag Clover (T. medium) - A Picture of Genomic Similarities and Differences.</title>
        <authorList>
            <person name="Dluhosova J."/>
            <person name="Istvanek J."/>
            <person name="Nedelnik J."/>
            <person name="Repkova J."/>
        </authorList>
    </citation>
    <scope>NUCLEOTIDE SEQUENCE [LARGE SCALE GENOMIC DNA]</scope>
    <source>
        <strain evidence="2">cv. 10/8</strain>
        <tissue evidence="1">Leaf</tissue>
    </source>
</reference>
<dbReference type="EMBL" id="LXQA010471919">
    <property type="protein sequence ID" value="MCI53958.1"/>
    <property type="molecule type" value="Genomic_DNA"/>
</dbReference>
<protein>
    <submittedName>
        <fullName evidence="1">Uncharacterized protein</fullName>
    </submittedName>
</protein>
<comment type="caution">
    <text evidence="1">The sequence shown here is derived from an EMBL/GenBank/DDBJ whole genome shotgun (WGS) entry which is preliminary data.</text>
</comment>
<feature type="non-terminal residue" evidence="1">
    <location>
        <position position="1"/>
    </location>
</feature>
<evidence type="ECO:0000313" key="2">
    <source>
        <dbReference type="Proteomes" id="UP000265520"/>
    </source>
</evidence>
<dbReference type="AlphaFoldDB" id="A0A392SYN8"/>
<organism evidence="1 2">
    <name type="scientific">Trifolium medium</name>
    <dbReference type="NCBI Taxonomy" id="97028"/>
    <lineage>
        <taxon>Eukaryota</taxon>
        <taxon>Viridiplantae</taxon>
        <taxon>Streptophyta</taxon>
        <taxon>Embryophyta</taxon>
        <taxon>Tracheophyta</taxon>
        <taxon>Spermatophyta</taxon>
        <taxon>Magnoliopsida</taxon>
        <taxon>eudicotyledons</taxon>
        <taxon>Gunneridae</taxon>
        <taxon>Pentapetalae</taxon>
        <taxon>rosids</taxon>
        <taxon>fabids</taxon>
        <taxon>Fabales</taxon>
        <taxon>Fabaceae</taxon>
        <taxon>Papilionoideae</taxon>
        <taxon>50 kb inversion clade</taxon>
        <taxon>NPAAA clade</taxon>
        <taxon>Hologalegina</taxon>
        <taxon>IRL clade</taxon>
        <taxon>Trifolieae</taxon>
        <taxon>Trifolium</taxon>
    </lineage>
</organism>
<evidence type="ECO:0000313" key="1">
    <source>
        <dbReference type="EMBL" id="MCI53958.1"/>
    </source>
</evidence>
<name>A0A392SYN8_9FABA</name>